<dbReference type="EMBL" id="JAVDQD010000001">
    <property type="protein sequence ID" value="MDR6238201.1"/>
    <property type="molecule type" value="Genomic_DNA"/>
</dbReference>
<reference evidence="1" key="1">
    <citation type="submission" date="2023-07" db="EMBL/GenBank/DDBJ databases">
        <title>Genomic Encyclopedia of Type Strains, Phase IV (KMG-IV): sequencing the most valuable type-strain genomes for metagenomic binning, comparative biology and taxonomic classification.</title>
        <authorList>
            <person name="Goeker M."/>
        </authorList>
    </citation>
    <scope>NUCLEOTIDE SEQUENCE</scope>
    <source>
        <strain evidence="1">DSM 26174</strain>
    </source>
</reference>
<dbReference type="Proteomes" id="UP001185092">
    <property type="component" value="Unassembled WGS sequence"/>
</dbReference>
<organism evidence="1 2">
    <name type="scientific">Aureibacter tunicatorum</name>
    <dbReference type="NCBI Taxonomy" id="866807"/>
    <lineage>
        <taxon>Bacteria</taxon>
        <taxon>Pseudomonadati</taxon>
        <taxon>Bacteroidota</taxon>
        <taxon>Cytophagia</taxon>
        <taxon>Cytophagales</taxon>
        <taxon>Persicobacteraceae</taxon>
        <taxon>Aureibacter</taxon>
    </lineage>
</organism>
<protein>
    <submittedName>
        <fullName evidence="1">Uncharacterized protein</fullName>
    </submittedName>
</protein>
<keyword evidence="2" id="KW-1185">Reference proteome</keyword>
<evidence type="ECO:0000313" key="1">
    <source>
        <dbReference type="EMBL" id="MDR6238201.1"/>
    </source>
</evidence>
<comment type="caution">
    <text evidence="1">The sequence shown here is derived from an EMBL/GenBank/DDBJ whole genome shotgun (WGS) entry which is preliminary data.</text>
</comment>
<sequence>MGQQLAIMVMVDVEAAIKEDNIGEHIYLMDNMKQFGSQNEGTKDLSSAVNGTYWPITGTQASEQVLNWLITGIASLPMTLPKEYLQFRQSLSEKESLEGVQRIKDVLTNNAKSKDDPADSDKHLSELNSVISNLGMEAGVNITDEHHVPQKFNVLDLAGQAIKSTRGMKSKVSYLPPVIIDVTGEAVDEKVIFPAQYGSPSSNTYGWYWSASVDTSRPGRYSYDLHIRLFELKNVKDKLTWEPKDFIHRAYIDVSSDPMENGFTGGADSYLPIPAN</sequence>
<proteinExistence type="predicted"/>
<accession>A0AAE3XLX6</accession>
<dbReference type="AlphaFoldDB" id="A0AAE3XLX6"/>
<name>A0AAE3XLX6_9BACT</name>
<dbReference type="RefSeq" id="WP_309937672.1">
    <property type="nucleotide sequence ID" value="NZ_AP025305.1"/>
</dbReference>
<gene>
    <name evidence="1" type="ORF">HNQ88_001177</name>
</gene>
<evidence type="ECO:0000313" key="2">
    <source>
        <dbReference type="Proteomes" id="UP001185092"/>
    </source>
</evidence>